<organism evidence="1 2">
    <name type="scientific">Thyridium curvatum</name>
    <dbReference type="NCBI Taxonomy" id="1093900"/>
    <lineage>
        <taxon>Eukaryota</taxon>
        <taxon>Fungi</taxon>
        <taxon>Dikarya</taxon>
        <taxon>Ascomycota</taxon>
        <taxon>Pezizomycotina</taxon>
        <taxon>Sordariomycetes</taxon>
        <taxon>Sordariomycetidae</taxon>
        <taxon>Thyridiales</taxon>
        <taxon>Thyridiaceae</taxon>
        <taxon>Thyridium</taxon>
    </lineage>
</organism>
<evidence type="ECO:0000313" key="2">
    <source>
        <dbReference type="Proteomes" id="UP000319257"/>
    </source>
</evidence>
<dbReference type="EMBL" id="SKBQ01000131">
    <property type="protein sequence ID" value="TPX17672.1"/>
    <property type="molecule type" value="Genomic_DNA"/>
</dbReference>
<dbReference type="InParanoid" id="A0A507B5Z8"/>
<proteinExistence type="predicted"/>
<sequence>MLKSQINEPQFVRGVKPNVVEDQIAIDDLQRPVHIVGNAEERRKSRLFKLVGPYAEQQLEWLEPNPALGEAQHAADKPVLMEYMKRVGNKSQRTYMEGRKILALVRERRIALHGLNPGVEVIKVPALPVGDGGRKSRVYPVFNRSEAGFHRYRVAGRGLQMVDSFPAELEEGIRGEDALEASDVEEASA</sequence>
<gene>
    <name evidence="1" type="ORF">E0L32_012025</name>
</gene>
<dbReference type="AlphaFoldDB" id="A0A507B5Z8"/>
<comment type="caution">
    <text evidence="1">The sequence shown here is derived from an EMBL/GenBank/DDBJ whole genome shotgun (WGS) entry which is preliminary data.</text>
</comment>
<dbReference type="Proteomes" id="UP000319257">
    <property type="component" value="Unassembled WGS sequence"/>
</dbReference>
<name>A0A507B5Z8_9PEZI</name>
<accession>A0A507B5Z8</accession>
<keyword evidence="2" id="KW-1185">Reference proteome</keyword>
<protein>
    <submittedName>
        <fullName evidence="1">Uncharacterized protein</fullName>
    </submittedName>
</protein>
<evidence type="ECO:0000313" key="1">
    <source>
        <dbReference type="EMBL" id="TPX17672.1"/>
    </source>
</evidence>
<reference evidence="1 2" key="1">
    <citation type="submission" date="2019-06" db="EMBL/GenBank/DDBJ databases">
        <title>Draft genome sequence of the filamentous fungus Phialemoniopsis curvata isolated from diesel fuel.</title>
        <authorList>
            <person name="Varaljay V.A."/>
            <person name="Lyon W.J."/>
            <person name="Crouch A.L."/>
            <person name="Drake C.E."/>
            <person name="Hollomon J.M."/>
            <person name="Nadeau L.J."/>
            <person name="Nunn H.S."/>
            <person name="Stevenson B.S."/>
            <person name="Bojanowski C.L."/>
            <person name="Crookes-Goodson W.J."/>
        </authorList>
    </citation>
    <scope>NUCLEOTIDE SEQUENCE [LARGE SCALE GENOMIC DNA]</scope>
    <source>
        <strain evidence="1 2">D216</strain>
    </source>
</reference>
<dbReference type="GeneID" id="41979472"/>
<dbReference type="RefSeq" id="XP_030999383.1">
    <property type="nucleotide sequence ID" value="XM_031134820.1"/>
</dbReference>